<dbReference type="Gene3D" id="1.10.606.20">
    <property type="match status" value="1"/>
</dbReference>
<reference evidence="4 5" key="1">
    <citation type="submission" date="2023-07" db="EMBL/GenBank/DDBJ databases">
        <title>Sorghum-associated microbial communities from plants grown in Nebraska, USA.</title>
        <authorList>
            <person name="Schachtman D."/>
        </authorList>
    </citation>
    <scope>NUCLEOTIDE SEQUENCE [LARGE SCALE GENOMIC DNA]</scope>
    <source>
        <strain evidence="4 5">BE190</strain>
    </source>
</reference>
<dbReference type="InterPro" id="IPR049283">
    <property type="entry name" value="DUF6851"/>
</dbReference>
<dbReference type="InterPro" id="IPR052559">
    <property type="entry name" value="V-haloperoxidase"/>
</dbReference>
<dbReference type="InterPro" id="IPR055161">
    <property type="entry name" value="NapH1-like_2nd"/>
</dbReference>
<feature type="domain" description="Vanadium-dependent haloperoxidase NapH1-like second helical-bundle" evidence="3">
    <location>
        <begin position="298"/>
        <end position="459"/>
    </location>
</feature>
<accession>A0ABU1UTP6</accession>
<feature type="domain" description="DUF6851" evidence="2">
    <location>
        <begin position="59"/>
        <end position="192"/>
    </location>
</feature>
<sequence>MKALSNTAFISVLSLVAIAPSAFAASDNLVLQWNSAVLQAIRDNSPGPTIASRALHVTSTCAYDAWAAYDEKALAAHTGKSLRQKAQHRTQANINKAVSFAYYQAAVDLFPQSKPKFDALMNALGYSPTESSNIQDSPVKVARVACDAVLKYRHQDGSNQKGDLAPGAYSDYTGYRPVNTPYEIVDGGRWQPLAVRNANGVIVEQKFLTPHWGKVKPFEIKSVRKYKIDAPPAVGSKEYKEQVDQVISYSANLTDQQKVIAEYWADGPHSELPPGHWNLFAQYVSRRDGHQLDDDVKMFFALNNALLNAGIWAWHTKREFDYVRPVTAVHYLYGDQVIQAWGGPGMGSVLMSGADWTPYQPSTVVTPPFAECVSGHSTFSSAAAAVLRGYTGSDVFGYSAVIPAGASTVEPGIVPQYPVTLSWPTFTDAADEAGLSRLYGGIHFRNGDLPARNIGSKLGADTLEYSMALFAGHKTNDK</sequence>
<dbReference type="RefSeq" id="WP_310068361.1">
    <property type="nucleotide sequence ID" value="NZ_JAVDVX010000001.1"/>
</dbReference>
<dbReference type="Pfam" id="PF22778">
    <property type="entry name" value="VCPO_2nd"/>
    <property type="match status" value="1"/>
</dbReference>
<dbReference type="InterPro" id="IPR036938">
    <property type="entry name" value="PAP2/HPO_sf"/>
</dbReference>
<evidence type="ECO:0008006" key="6">
    <source>
        <dbReference type="Google" id="ProtNLM"/>
    </source>
</evidence>
<organism evidence="4 5">
    <name type="scientific">Cellvibrio fibrivorans</name>
    <dbReference type="NCBI Taxonomy" id="126350"/>
    <lineage>
        <taxon>Bacteria</taxon>
        <taxon>Pseudomonadati</taxon>
        <taxon>Pseudomonadota</taxon>
        <taxon>Gammaproteobacteria</taxon>
        <taxon>Cellvibrionales</taxon>
        <taxon>Cellvibrionaceae</taxon>
        <taxon>Cellvibrio</taxon>
    </lineage>
</organism>
<name>A0ABU1UTP6_9GAMM</name>
<gene>
    <name evidence="4" type="ORF">J2X05_000562</name>
</gene>
<protein>
    <recommendedName>
        <fullName evidence="6">Phosphoesterase</fullName>
    </recommendedName>
</protein>
<keyword evidence="1" id="KW-0732">Signal</keyword>
<dbReference type="EMBL" id="JAVDVX010000001">
    <property type="protein sequence ID" value="MDR7088559.1"/>
    <property type="molecule type" value="Genomic_DNA"/>
</dbReference>
<evidence type="ECO:0000313" key="5">
    <source>
        <dbReference type="Proteomes" id="UP001253595"/>
    </source>
</evidence>
<proteinExistence type="predicted"/>
<comment type="caution">
    <text evidence="4">The sequence shown here is derived from an EMBL/GenBank/DDBJ whole genome shotgun (WGS) entry which is preliminary data.</text>
</comment>
<evidence type="ECO:0000256" key="1">
    <source>
        <dbReference type="SAM" id="SignalP"/>
    </source>
</evidence>
<dbReference type="Proteomes" id="UP001253595">
    <property type="component" value="Unassembled WGS sequence"/>
</dbReference>
<feature type="signal peptide" evidence="1">
    <location>
        <begin position="1"/>
        <end position="24"/>
    </location>
</feature>
<dbReference type="Pfam" id="PF21167">
    <property type="entry name" value="DUF6851"/>
    <property type="match status" value="1"/>
</dbReference>
<keyword evidence="5" id="KW-1185">Reference proteome</keyword>
<feature type="chain" id="PRO_5045803431" description="Phosphoesterase" evidence="1">
    <location>
        <begin position="25"/>
        <end position="478"/>
    </location>
</feature>
<evidence type="ECO:0000259" key="2">
    <source>
        <dbReference type="Pfam" id="PF21167"/>
    </source>
</evidence>
<dbReference type="PANTHER" id="PTHR34599:SF2">
    <property type="entry name" value="TRAF-TYPE DOMAIN-CONTAINING PROTEIN"/>
    <property type="match status" value="1"/>
</dbReference>
<dbReference type="CDD" id="cd03398">
    <property type="entry name" value="PAP2_haloperoxidase"/>
    <property type="match status" value="1"/>
</dbReference>
<evidence type="ECO:0000313" key="4">
    <source>
        <dbReference type="EMBL" id="MDR7088559.1"/>
    </source>
</evidence>
<evidence type="ECO:0000259" key="3">
    <source>
        <dbReference type="Pfam" id="PF22778"/>
    </source>
</evidence>
<dbReference type="PANTHER" id="PTHR34599">
    <property type="entry name" value="PEROXIDASE-RELATED"/>
    <property type="match status" value="1"/>
</dbReference>
<dbReference type="SUPFAM" id="SSF48317">
    <property type="entry name" value="Acid phosphatase/Vanadium-dependent haloperoxidase"/>
    <property type="match status" value="1"/>
</dbReference>